<keyword evidence="5" id="KW-1185">Reference proteome</keyword>
<evidence type="ECO:0000259" key="2">
    <source>
        <dbReference type="PROSITE" id="PS50878"/>
    </source>
</evidence>
<dbReference type="SUPFAM" id="SSF53098">
    <property type="entry name" value="Ribonuclease H-like"/>
    <property type="match status" value="1"/>
</dbReference>
<sequence>MPFELTNAPAVFMDLMNRVCKPYLDKFVIVFIDDILIYSRTQEEHADHLKRVLELLKREQQYAKFSKCDFWIREVQFLGHVVNAKGIHVDPAKIEAIKNWIAPKTPTEVRQFLGLAGYYRLSIEGSLKIAQSLTSVTHKDKKFEWGEKQEDAFDLLKQKLCSAPILSLPDGCEDFVVYRDTSKQGLGCVLKQREKVIAYASRQLKVHEKNYTTHDLELGAVEALKVKDLTHLPLRGTDKQMKVKADVTYYLMDRNWIPHYGGLRGVVMDEAQRSQHSLHPVPDTIYRDLKTTHRRPRVKAKLTTYVGKWLTCSKVKMEYQKPLGLFQQSKIPMWKWSIRPWARDLGMRTVNIRKLMGRANELYRDWKTHFKHVSMTLTIAGRLAYPRDRQKSYADKRRETLGFQVGDRMLLEVSPWQGVIQIGKQRKLNPRYITPFENTKRIGPKSSCDETRAIPLEEIRVDEQPHFIEESIGVMERKVRKLKLSHIPIDKGDDVTPRKFQTYWASHEPIAVRDGPTGVPVAVRDRRRGGLNPEFLRVSRSIFLAFRREKLARLYVDEIVVRHGVPLSINSDRDSRFTSRFWQSLQQSLGTNVNLSTAYHPQTDGQSERTIQTLEDMLRTCILDFGGSWDKHLPLIEFSNNNSYHISIGCAPFEALYGRKCRFVMHKVHVSLRFATQKWFGWEGSGQPGFVDSKGSARASRLANLYTIPKVRLAT</sequence>
<dbReference type="EMBL" id="SZYD01000012">
    <property type="protein sequence ID" value="KAD4585774.1"/>
    <property type="molecule type" value="Genomic_DNA"/>
</dbReference>
<dbReference type="PANTHER" id="PTHR37984">
    <property type="entry name" value="PROTEIN CBG26694"/>
    <property type="match status" value="1"/>
</dbReference>
<dbReference type="Proteomes" id="UP000326396">
    <property type="component" value="Linkage Group LG2"/>
</dbReference>
<dbReference type="FunFam" id="3.30.70.270:FF:000003">
    <property type="entry name" value="Transposon Ty3-G Gag-Pol polyprotein"/>
    <property type="match status" value="1"/>
</dbReference>
<dbReference type="Gene3D" id="3.30.70.270">
    <property type="match status" value="2"/>
</dbReference>
<dbReference type="GO" id="GO:0003676">
    <property type="term" value="F:nucleic acid binding"/>
    <property type="evidence" value="ECO:0007669"/>
    <property type="project" value="InterPro"/>
</dbReference>
<dbReference type="InterPro" id="IPR036397">
    <property type="entry name" value="RNaseH_sf"/>
</dbReference>
<feature type="domain" description="Reverse transcriptase" evidence="2">
    <location>
        <begin position="1"/>
        <end position="82"/>
    </location>
</feature>
<dbReference type="GO" id="GO:0015074">
    <property type="term" value="P:DNA integration"/>
    <property type="evidence" value="ECO:0007669"/>
    <property type="project" value="InterPro"/>
</dbReference>
<dbReference type="PANTHER" id="PTHR37984:SF5">
    <property type="entry name" value="PROTEIN NYNRIN-LIKE"/>
    <property type="match status" value="1"/>
</dbReference>
<protein>
    <recommendedName>
        <fullName evidence="6">Integrase catalytic domain-containing protein</fullName>
    </recommendedName>
</protein>
<reference evidence="4 5" key="1">
    <citation type="submission" date="2019-05" db="EMBL/GenBank/DDBJ databases">
        <title>Mikania micrantha, genome provides insights into the molecular mechanism of rapid growth.</title>
        <authorList>
            <person name="Liu B."/>
        </authorList>
    </citation>
    <scope>NUCLEOTIDE SEQUENCE [LARGE SCALE GENOMIC DNA]</scope>
    <source>
        <strain evidence="4">NLD-2019</strain>
        <tissue evidence="4">Leaf</tissue>
    </source>
</reference>
<organism evidence="4 5">
    <name type="scientific">Mikania micrantha</name>
    <name type="common">bitter vine</name>
    <dbReference type="NCBI Taxonomy" id="192012"/>
    <lineage>
        <taxon>Eukaryota</taxon>
        <taxon>Viridiplantae</taxon>
        <taxon>Streptophyta</taxon>
        <taxon>Embryophyta</taxon>
        <taxon>Tracheophyta</taxon>
        <taxon>Spermatophyta</taxon>
        <taxon>Magnoliopsida</taxon>
        <taxon>eudicotyledons</taxon>
        <taxon>Gunneridae</taxon>
        <taxon>Pentapetalae</taxon>
        <taxon>asterids</taxon>
        <taxon>campanulids</taxon>
        <taxon>Asterales</taxon>
        <taxon>Asteraceae</taxon>
        <taxon>Asteroideae</taxon>
        <taxon>Heliantheae alliance</taxon>
        <taxon>Eupatorieae</taxon>
        <taxon>Mikania</taxon>
    </lineage>
</organism>
<dbReference type="Gene3D" id="3.30.420.10">
    <property type="entry name" value="Ribonuclease H-like superfamily/Ribonuclease H"/>
    <property type="match status" value="1"/>
</dbReference>
<dbReference type="InterPro" id="IPR012337">
    <property type="entry name" value="RNaseH-like_sf"/>
</dbReference>
<keyword evidence="1" id="KW-0511">Multifunctional enzyme</keyword>
<dbReference type="CDD" id="cd01647">
    <property type="entry name" value="RT_LTR"/>
    <property type="match status" value="1"/>
</dbReference>
<dbReference type="InterPro" id="IPR043128">
    <property type="entry name" value="Rev_trsase/Diguanyl_cyclase"/>
</dbReference>
<evidence type="ECO:0000259" key="3">
    <source>
        <dbReference type="PROSITE" id="PS50994"/>
    </source>
</evidence>
<name>A0A5N6NDC8_9ASTR</name>
<dbReference type="InterPro" id="IPR041577">
    <property type="entry name" value="RT_RNaseH_2"/>
</dbReference>
<comment type="caution">
    <text evidence="4">The sequence shown here is derived from an EMBL/GenBank/DDBJ whole genome shotgun (WGS) entry which is preliminary data.</text>
</comment>
<dbReference type="SUPFAM" id="SSF56672">
    <property type="entry name" value="DNA/RNA polymerases"/>
    <property type="match status" value="1"/>
</dbReference>
<dbReference type="AlphaFoldDB" id="A0A5N6NDC8"/>
<feature type="domain" description="Integrase catalytic" evidence="3">
    <location>
        <begin position="493"/>
        <end position="660"/>
    </location>
</feature>
<dbReference type="Pfam" id="PF00078">
    <property type="entry name" value="RVT_1"/>
    <property type="match status" value="1"/>
</dbReference>
<evidence type="ECO:0008006" key="6">
    <source>
        <dbReference type="Google" id="ProtNLM"/>
    </source>
</evidence>
<dbReference type="InterPro" id="IPR050951">
    <property type="entry name" value="Retrovirus_Pol_polyprotein"/>
</dbReference>
<dbReference type="PROSITE" id="PS50994">
    <property type="entry name" value="INTEGRASE"/>
    <property type="match status" value="1"/>
</dbReference>
<accession>A0A5N6NDC8</accession>
<dbReference type="InterPro" id="IPR001584">
    <property type="entry name" value="Integrase_cat-core"/>
</dbReference>
<gene>
    <name evidence="4" type="ORF">E3N88_23375</name>
</gene>
<evidence type="ECO:0000256" key="1">
    <source>
        <dbReference type="ARBA" id="ARBA00023268"/>
    </source>
</evidence>
<dbReference type="InterPro" id="IPR000477">
    <property type="entry name" value="RT_dom"/>
</dbReference>
<dbReference type="PROSITE" id="PS50878">
    <property type="entry name" value="RT_POL"/>
    <property type="match status" value="1"/>
</dbReference>
<proteinExistence type="predicted"/>
<evidence type="ECO:0000313" key="4">
    <source>
        <dbReference type="EMBL" id="KAD4585774.1"/>
    </source>
</evidence>
<evidence type="ECO:0000313" key="5">
    <source>
        <dbReference type="Proteomes" id="UP000326396"/>
    </source>
</evidence>
<dbReference type="InterPro" id="IPR043502">
    <property type="entry name" value="DNA/RNA_pol_sf"/>
</dbReference>
<dbReference type="FunFam" id="3.30.70.270:FF:000020">
    <property type="entry name" value="Transposon Tf2-6 polyprotein-like Protein"/>
    <property type="match status" value="1"/>
</dbReference>
<dbReference type="OrthoDB" id="1734625at2759"/>
<dbReference type="Pfam" id="PF17919">
    <property type="entry name" value="RT_RNaseH_2"/>
    <property type="match status" value="1"/>
</dbReference>